<feature type="binding site" evidence="11">
    <location>
        <position position="80"/>
    </location>
    <ligand>
        <name>S-adenosyl-L-methionine</name>
        <dbReference type="ChEBI" id="CHEBI:59789"/>
    </ligand>
</feature>
<dbReference type="Proteomes" id="UP000478008">
    <property type="component" value="Unassembled WGS sequence"/>
</dbReference>
<dbReference type="EMBL" id="CABFWN010000002">
    <property type="protein sequence ID" value="VUG17460.1"/>
    <property type="molecule type" value="Genomic_DNA"/>
</dbReference>
<evidence type="ECO:0000256" key="7">
    <source>
        <dbReference type="ARBA" id="ARBA00043129"/>
    </source>
</evidence>
<evidence type="ECO:0000256" key="6">
    <source>
        <dbReference type="ARBA" id="ARBA00039449"/>
    </source>
</evidence>
<proteinExistence type="inferred from homology"/>
<dbReference type="GO" id="GO:0005737">
    <property type="term" value="C:cytoplasm"/>
    <property type="evidence" value="ECO:0007669"/>
    <property type="project" value="TreeGrafter"/>
</dbReference>
<evidence type="ECO:0000256" key="2">
    <source>
        <dbReference type="ARBA" id="ARBA00022603"/>
    </source>
</evidence>
<keyword evidence="13" id="KW-1185">Reference proteome</keyword>
<evidence type="ECO:0000256" key="3">
    <source>
        <dbReference type="ARBA" id="ARBA00022679"/>
    </source>
</evidence>
<evidence type="ECO:0000256" key="4">
    <source>
        <dbReference type="ARBA" id="ARBA00022691"/>
    </source>
</evidence>
<dbReference type="PIRSF" id="PIRSF016958">
    <property type="entry name" value="DUF858_MeTrfase_lik"/>
    <property type="match status" value="1"/>
</dbReference>
<comment type="catalytic activity">
    <reaction evidence="8">
        <text>N-terminal L-seryl-L-prolyl-L-lysyl-[protein] + 3 S-adenosyl-L-methionine = N-terminal N,N,N-trimethyl-L-seryl-L-prolyl-L-lysyl-[protein] + 3 S-adenosyl-L-homocysteine + 3 H(+)</text>
        <dbReference type="Rhea" id="RHEA:54724"/>
        <dbReference type="Rhea" id="RHEA-COMP:13789"/>
        <dbReference type="Rhea" id="RHEA-COMP:13973"/>
        <dbReference type="ChEBI" id="CHEBI:15378"/>
        <dbReference type="ChEBI" id="CHEBI:57856"/>
        <dbReference type="ChEBI" id="CHEBI:59789"/>
        <dbReference type="ChEBI" id="CHEBI:138061"/>
        <dbReference type="ChEBI" id="CHEBI:138317"/>
        <dbReference type="EC" id="2.1.1.244"/>
    </reaction>
</comment>
<evidence type="ECO:0000313" key="12">
    <source>
        <dbReference type="EMBL" id="VUG17460.1"/>
    </source>
</evidence>
<comment type="catalytic activity">
    <reaction evidence="9">
        <text>N-terminal L-prolyl-L-prolyl-L-lysyl-[protein] + 2 S-adenosyl-L-methionine = N-terminal N,N-dimethyl-L-prolyl-L-prolyl-L-lysyl-[protein] + 2 S-adenosyl-L-homocysteine + 2 H(+)</text>
        <dbReference type="Rhea" id="RHEA:54736"/>
        <dbReference type="Rhea" id="RHEA-COMP:13787"/>
        <dbReference type="Rhea" id="RHEA-COMP:13974"/>
        <dbReference type="ChEBI" id="CHEBI:15378"/>
        <dbReference type="ChEBI" id="CHEBI:57856"/>
        <dbReference type="ChEBI" id="CHEBI:59789"/>
        <dbReference type="ChEBI" id="CHEBI:138059"/>
        <dbReference type="ChEBI" id="CHEBI:138318"/>
        <dbReference type="EC" id="2.1.1.244"/>
    </reaction>
</comment>
<dbReference type="Gene3D" id="3.40.50.150">
    <property type="entry name" value="Vaccinia Virus protein VP39"/>
    <property type="match status" value="1"/>
</dbReference>
<dbReference type="GO" id="GO:0071885">
    <property type="term" value="F:N-terminal protein N-methyltransferase activity"/>
    <property type="evidence" value="ECO:0007669"/>
    <property type="project" value="UniProtKB-EC"/>
</dbReference>
<dbReference type="PANTHER" id="PTHR12753:SF0">
    <property type="entry name" value="ALPHA N-TERMINAL PROTEIN METHYLTRANSFERASE 1"/>
    <property type="match status" value="1"/>
</dbReference>
<gene>
    <name evidence="12" type="primary">TAE1</name>
    <name evidence="12" type="ORF">DEBR0S2_07734G</name>
</gene>
<evidence type="ECO:0000256" key="5">
    <source>
        <dbReference type="ARBA" id="ARBA00039112"/>
    </source>
</evidence>
<comment type="similarity">
    <text evidence="1">Belongs to the methyltransferase superfamily. NTM1 family.</text>
</comment>
<evidence type="ECO:0000256" key="11">
    <source>
        <dbReference type="PIRSR" id="PIRSR016958-1"/>
    </source>
</evidence>
<dbReference type="SUPFAM" id="SSF53335">
    <property type="entry name" value="S-adenosyl-L-methionine-dependent methyltransferases"/>
    <property type="match status" value="1"/>
</dbReference>
<evidence type="ECO:0000256" key="8">
    <source>
        <dbReference type="ARBA" id="ARBA00047306"/>
    </source>
</evidence>
<dbReference type="Pfam" id="PF05891">
    <property type="entry name" value="Methyltransf_PK"/>
    <property type="match status" value="1"/>
</dbReference>
<dbReference type="GO" id="GO:0032259">
    <property type="term" value="P:methylation"/>
    <property type="evidence" value="ECO:0007669"/>
    <property type="project" value="UniProtKB-KW"/>
</dbReference>
<dbReference type="InterPro" id="IPR029063">
    <property type="entry name" value="SAM-dependent_MTases_sf"/>
</dbReference>
<comment type="catalytic activity">
    <reaction evidence="10">
        <text>N-terminal L-alanyl-L-prolyl-L-lysyl-[protein] + 3 S-adenosyl-L-methionine = N-terminal N,N,N-trimethyl-L-alanyl-L-prolyl-L-lysyl-[protein] + 3 S-adenosyl-L-homocysteine + 3 H(+)</text>
        <dbReference type="Rhea" id="RHEA:54712"/>
        <dbReference type="Rhea" id="RHEA-COMP:13785"/>
        <dbReference type="Rhea" id="RHEA-COMP:13971"/>
        <dbReference type="ChEBI" id="CHEBI:15378"/>
        <dbReference type="ChEBI" id="CHEBI:57856"/>
        <dbReference type="ChEBI" id="CHEBI:59789"/>
        <dbReference type="ChEBI" id="CHEBI:138057"/>
        <dbReference type="ChEBI" id="CHEBI:138315"/>
        <dbReference type="EC" id="2.1.1.244"/>
    </reaction>
</comment>
<name>A0A7D9GZ16_DEKBR</name>
<sequence>MTLKLSTEKERIAPDDLISYDDAIKYWSSIEPSINGVLGGYGDTTNVPRVDIVGSLIFYRRVKTKFLKTSEETKYGIDFGAGIGRVTKNLLSNICDQVDLLEPVENFVVKMNEELRVLKAQGKIGEILQISMQNWVPKKTHKYHLLWCQWCCGHITDDDFLKWMDNCRLALKEGGILIIKENNSTDLHGNDIFDPTDFSKTRSDLHFKKLFKQAGWNLCLTMKQRGMPRELYPIQMYALQPDKNP</sequence>
<organism evidence="12 13">
    <name type="scientific">Dekkera bruxellensis</name>
    <name type="common">Brettanomyces custersii</name>
    <dbReference type="NCBI Taxonomy" id="5007"/>
    <lineage>
        <taxon>Eukaryota</taxon>
        <taxon>Fungi</taxon>
        <taxon>Dikarya</taxon>
        <taxon>Ascomycota</taxon>
        <taxon>Saccharomycotina</taxon>
        <taxon>Pichiomycetes</taxon>
        <taxon>Pichiales</taxon>
        <taxon>Pichiaceae</taxon>
        <taxon>Brettanomyces</taxon>
    </lineage>
</organism>
<evidence type="ECO:0000313" key="13">
    <source>
        <dbReference type="Proteomes" id="UP000478008"/>
    </source>
</evidence>
<evidence type="ECO:0000256" key="9">
    <source>
        <dbReference type="ARBA" id="ARBA00047885"/>
    </source>
</evidence>
<evidence type="ECO:0000256" key="1">
    <source>
        <dbReference type="ARBA" id="ARBA00009059"/>
    </source>
</evidence>
<keyword evidence="4 11" id="KW-0949">S-adenosyl-L-methionine</keyword>
<keyword evidence="2" id="KW-0489">Methyltransferase</keyword>
<reference evidence="12 13" key="1">
    <citation type="submission" date="2019-07" db="EMBL/GenBank/DDBJ databases">
        <authorList>
            <person name="Friedrich A."/>
            <person name="Schacherer J."/>
        </authorList>
    </citation>
    <scope>NUCLEOTIDE SEQUENCE [LARGE SCALE GENOMIC DNA]</scope>
</reference>
<accession>A0A7D9GZ16</accession>
<evidence type="ECO:0000256" key="10">
    <source>
        <dbReference type="ARBA" id="ARBA00048167"/>
    </source>
</evidence>
<dbReference type="EC" id="2.1.1.244" evidence="5"/>
<feature type="binding site" evidence="11">
    <location>
        <position position="85"/>
    </location>
    <ligand>
        <name>S-adenosyl-L-methionine</name>
        <dbReference type="ChEBI" id="CHEBI:59789"/>
    </ligand>
</feature>
<feature type="binding site" evidence="11">
    <location>
        <position position="149"/>
    </location>
    <ligand>
        <name>S-adenosyl-L-methionine</name>
        <dbReference type="ChEBI" id="CHEBI:59789"/>
    </ligand>
</feature>
<dbReference type="AlphaFoldDB" id="A0A7D9GZ16"/>
<protein>
    <recommendedName>
        <fullName evidence="6">Alpha N-terminal protein methyltransferase 1</fullName>
        <ecNumber evidence="5">2.1.1.244</ecNumber>
    </recommendedName>
    <alternativeName>
        <fullName evidence="7">X-Pro-Lys N-terminal protein methyltransferase 1</fullName>
    </alternativeName>
</protein>
<keyword evidence="3" id="KW-0808">Transferase</keyword>
<feature type="binding site" evidence="11">
    <location>
        <begin position="132"/>
        <end position="133"/>
    </location>
    <ligand>
        <name>S-adenosyl-L-methionine</name>
        <dbReference type="ChEBI" id="CHEBI:59789"/>
    </ligand>
</feature>
<dbReference type="CDD" id="cd02440">
    <property type="entry name" value="AdoMet_MTases"/>
    <property type="match status" value="1"/>
</dbReference>
<dbReference type="InterPro" id="IPR008576">
    <property type="entry name" value="MeTrfase_NTM1"/>
</dbReference>
<dbReference type="PANTHER" id="PTHR12753">
    <property type="entry name" value="AD-003 - RELATED"/>
    <property type="match status" value="1"/>
</dbReference>